<feature type="compositionally biased region" description="Polar residues" evidence="1">
    <location>
        <begin position="70"/>
        <end position="85"/>
    </location>
</feature>
<feature type="region of interest" description="Disordered" evidence="1">
    <location>
        <begin position="982"/>
        <end position="1045"/>
    </location>
</feature>
<feature type="compositionally biased region" description="Pro residues" evidence="1">
    <location>
        <begin position="619"/>
        <end position="628"/>
    </location>
</feature>
<evidence type="ECO:0000313" key="3">
    <source>
        <dbReference type="Proteomes" id="UP000807306"/>
    </source>
</evidence>
<feature type="compositionally biased region" description="Low complexity" evidence="1">
    <location>
        <begin position="1003"/>
        <end position="1021"/>
    </location>
</feature>
<feature type="compositionally biased region" description="Basic and acidic residues" evidence="1">
    <location>
        <begin position="242"/>
        <end position="252"/>
    </location>
</feature>
<feature type="region of interest" description="Disordered" evidence="1">
    <location>
        <begin position="405"/>
        <end position="510"/>
    </location>
</feature>
<feature type="compositionally biased region" description="Polar residues" evidence="1">
    <location>
        <begin position="667"/>
        <end position="698"/>
    </location>
</feature>
<reference evidence="2" key="1">
    <citation type="submission" date="2020-11" db="EMBL/GenBank/DDBJ databases">
        <authorList>
            <consortium name="DOE Joint Genome Institute"/>
            <person name="Ahrendt S."/>
            <person name="Riley R."/>
            <person name="Andreopoulos W."/>
            <person name="Labutti K."/>
            <person name="Pangilinan J."/>
            <person name="Ruiz-Duenas F.J."/>
            <person name="Barrasa J.M."/>
            <person name="Sanchez-Garcia M."/>
            <person name="Camarero S."/>
            <person name="Miyauchi S."/>
            <person name="Serrano A."/>
            <person name="Linde D."/>
            <person name="Babiker R."/>
            <person name="Drula E."/>
            <person name="Ayuso-Fernandez I."/>
            <person name="Pacheco R."/>
            <person name="Padilla G."/>
            <person name="Ferreira P."/>
            <person name="Barriuso J."/>
            <person name="Kellner H."/>
            <person name="Castanera R."/>
            <person name="Alfaro M."/>
            <person name="Ramirez L."/>
            <person name="Pisabarro A.G."/>
            <person name="Kuo A."/>
            <person name="Tritt A."/>
            <person name="Lipzen A."/>
            <person name="He G."/>
            <person name="Yan M."/>
            <person name="Ng V."/>
            <person name="Cullen D."/>
            <person name="Martin F."/>
            <person name="Rosso M.-N."/>
            <person name="Henrissat B."/>
            <person name="Hibbett D."/>
            <person name="Martinez A.T."/>
            <person name="Grigoriev I.V."/>
        </authorList>
    </citation>
    <scope>NUCLEOTIDE SEQUENCE</scope>
    <source>
        <strain evidence="2">CBS 506.95</strain>
    </source>
</reference>
<keyword evidence="3" id="KW-1185">Reference proteome</keyword>
<protein>
    <submittedName>
        <fullName evidence="2">Uncharacterized protein</fullName>
    </submittedName>
</protein>
<dbReference type="EMBL" id="MU157835">
    <property type="protein sequence ID" value="KAF9531441.1"/>
    <property type="molecule type" value="Genomic_DNA"/>
</dbReference>
<dbReference type="Proteomes" id="UP000807306">
    <property type="component" value="Unassembled WGS sequence"/>
</dbReference>
<comment type="caution">
    <text evidence="2">The sequence shown here is derived from an EMBL/GenBank/DDBJ whole genome shotgun (WGS) entry which is preliminary data.</text>
</comment>
<feature type="compositionally biased region" description="Low complexity" evidence="1">
    <location>
        <begin position="354"/>
        <end position="364"/>
    </location>
</feature>
<feature type="compositionally biased region" description="Low complexity" evidence="1">
    <location>
        <begin position="228"/>
        <end position="241"/>
    </location>
</feature>
<evidence type="ECO:0000313" key="2">
    <source>
        <dbReference type="EMBL" id="KAF9531441.1"/>
    </source>
</evidence>
<feature type="compositionally biased region" description="Polar residues" evidence="1">
    <location>
        <begin position="448"/>
        <end position="458"/>
    </location>
</feature>
<proteinExistence type="predicted"/>
<feature type="compositionally biased region" description="Low complexity" evidence="1">
    <location>
        <begin position="178"/>
        <end position="212"/>
    </location>
</feature>
<feature type="compositionally biased region" description="Low complexity" evidence="1">
    <location>
        <begin position="708"/>
        <end position="724"/>
    </location>
</feature>
<feature type="compositionally biased region" description="Basic and acidic residues" evidence="1">
    <location>
        <begin position="156"/>
        <end position="172"/>
    </location>
</feature>
<feature type="compositionally biased region" description="Polar residues" evidence="1">
    <location>
        <begin position="1022"/>
        <end position="1039"/>
    </location>
</feature>
<feature type="compositionally biased region" description="Polar residues" evidence="1">
    <location>
        <begin position="306"/>
        <end position="317"/>
    </location>
</feature>
<feature type="compositionally biased region" description="Basic and acidic residues" evidence="1">
    <location>
        <begin position="817"/>
        <end position="827"/>
    </location>
</feature>
<feature type="compositionally biased region" description="Polar residues" evidence="1">
    <location>
        <begin position="338"/>
        <end position="351"/>
    </location>
</feature>
<feature type="region of interest" description="Disordered" evidence="1">
    <location>
        <begin position="1209"/>
        <end position="1230"/>
    </location>
</feature>
<feature type="compositionally biased region" description="Low complexity" evidence="1">
    <location>
        <begin position="433"/>
        <end position="447"/>
    </location>
</feature>
<feature type="compositionally biased region" description="Polar residues" evidence="1">
    <location>
        <begin position="529"/>
        <end position="538"/>
    </location>
</feature>
<feature type="compositionally biased region" description="Low complexity" evidence="1">
    <location>
        <begin position="539"/>
        <end position="554"/>
    </location>
</feature>
<feature type="compositionally biased region" description="Polar residues" evidence="1">
    <location>
        <begin position="985"/>
        <end position="1002"/>
    </location>
</feature>
<feature type="region of interest" description="Disordered" evidence="1">
    <location>
        <begin position="527"/>
        <end position="835"/>
    </location>
</feature>
<feature type="region of interest" description="Disordered" evidence="1">
    <location>
        <begin position="1"/>
        <end position="274"/>
    </location>
</feature>
<feature type="compositionally biased region" description="Pro residues" evidence="1">
    <location>
        <begin position="365"/>
        <end position="375"/>
    </location>
</feature>
<name>A0A9P6ELQ7_9AGAR</name>
<dbReference type="OrthoDB" id="3365519at2759"/>
<gene>
    <name evidence="2" type="ORF">CPB83DRAFT_891808</name>
</gene>
<feature type="compositionally biased region" description="Polar residues" evidence="1">
    <location>
        <begin position="40"/>
        <end position="53"/>
    </location>
</feature>
<feature type="compositionally biased region" description="Polar residues" evidence="1">
    <location>
        <begin position="377"/>
        <end position="390"/>
    </location>
</feature>
<sequence>MASFLFKKQKQEPTKGSVVIGSPTTLGSAPAPPPLYARFASTQGGADNRQSSRAAPGLISPESSPKRDSVTSGVSGRHGYSTSSLAPDRRKNQDPPVPQSTARRRIAEQQIPRPISREILDKPLPPPKDDEELFVQRMLASRGPPSSFPAQQPPDTRGRVSLDSQRQKESKQPSRPGSAQAYYPSAIAAYPSSPSRSSAASSSARQAGPSSPNRKMRPSPSPFGEKVLPTPEDPTLLPPHLRTQDFHLDRPYRNGSANAYPSMPPAPTALASQSLYGEGQDLFSEPLVDLPPEAALFQEYGEIPSVPSQPNSLNSRQGIPAGYGSNARPNPPEPILSASPSSAYSHPQSAYQDPVPSSPVQPSSPRRPLPSPPPGSMGNTPSSPTGSAMFSTAYRDLYPSHVLSSNASHYANGHNVKTPPQASYSRNQSLEHSSLSPLPSGTGLSTPFSNLTSSSMDSTPPPPPNKKPFPFPEDKRGAPDRSQTLLPQQQSSPPQTSLRKSPSVQYPAVAPVMRGKPRIFAAMEADNEPPQTTTSTFVQPNPQLSQLPQPQPLNHASEPLNARPISHMTGEEFLTPKSDFEPLPEQHLINGNHATDQHFASPDDLKTPSALPQALAFEPPTPTPPPAPEARSRKRTNSRSNNRQHEDPQKHQGPPQTPSRSRKLSKARQSSVSSFAPTQHTNGSSVVLTGTSEASQQPKPHRDKAKSRTTAPSTASSTNVNTSADPVFEPITHVDEETARNAGIPLDDDPFAKTEGVRMLKPTSPSKRSGKSVKESTASIASGHERNGSEDAPQDSVSQIQNESSDPPPSPRKSRSSKKEKTKDKTIDVPVEPQTEVAPRDPIPMVQLLVEAPIFSCLLDFLSFYEWCLMLALSKEIRLAIVRSPGLREAALERFLKTVGYSKWTWEDKEPLSLSLQDLTDYMRGVSTPTHEYARVAGMYIHSLRVHPNNRDPSLIETVQRLTASTRAYNRVLLRLRAQAEKEASVQSSSSPQIHTSRSGQFSSSNRGGNASRASSRAPSPTMSNNSHSYGNNQLPGTMQTTSSQTSLTFKSPLFRLRRAPLLRVFVPSPEGDWLSDKSVMECEAECRRAGVQPLMRIGDVVWDVAVGDEGNMGRLVWDGSYLIDLDYTYSPTGDLPKYLPALAFPPSYFHRVIRTGHTNSNPIVHIDISMWGEEVAINLQLLQDRVKTETPQGAYHNVMRWVHRSSFQVRPPRGPQRQQYGGRPPTNRVPIPDFESLFVDSGWYGTIVVETEGTNEALADLQDRCGPGAFPPRPRGVNGQPTQLQIENRKVFRVLREKSRPGEIWIRAVGLKERLI</sequence>
<feature type="compositionally biased region" description="Low complexity" evidence="1">
    <location>
        <begin position="1216"/>
        <end position="1226"/>
    </location>
</feature>
<feature type="compositionally biased region" description="Polar residues" evidence="1">
    <location>
        <begin position="418"/>
        <end position="432"/>
    </location>
</feature>
<feature type="compositionally biased region" description="Low complexity" evidence="1">
    <location>
        <begin position="482"/>
        <end position="498"/>
    </location>
</feature>
<organism evidence="2 3">
    <name type="scientific">Crepidotus variabilis</name>
    <dbReference type="NCBI Taxonomy" id="179855"/>
    <lineage>
        <taxon>Eukaryota</taxon>
        <taxon>Fungi</taxon>
        <taxon>Dikarya</taxon>
        <taxon>Basidiomycota</taxon>
        <taxon>Agaricomycotina</taxon>
        <taxon>Agaricomycetes</taxon>
        <taxon>Agaricomycetidae</taxon>
        <taxon>Agaricales</taxon>
        <taxon>Agaricineae</taxon>
        <taxon>Crepidotaceae</taxon>
        <taxon>Crepidotus</taxon>
    </lineage>
</organism>
<feature type="compositionally biased region" description="Pro residues" evidence="1">
    <location>
        <begin position="459"/>
        <end position="471"/>
    </location>
</feature>
<evidence type="ECO:0000256" key="1">
    <source>
        <dbReference type="SAM" id="MobiDB-lite"/>
    </source>
</evidence>
<feature type="region of interest" description="Disordered" evidence="1">
    <location>
        <begin position="299"/>
        <end position="390"/>
    </location>
</feature>
<accession>A0A9P6ELQ7</accession>